<gene>
    <name evidence="1" type="ORF">L2E82_48297</name>
</gene>
<name>A0ACB8YXS4_CICIN</name>
<reference evidence="1 2" key="2">
    <citation type="journal article" date="2022" name="Mol. Ecol. Resour.">
        <title>The genomes of chicory, endive, great burdock and yacon provide insights into Asteraceae paleo-polyploidization history and plant inulin production.</title>
        <authorList>
            <person name="Fan W."/>
            <person name="Wang S."/>
            <person name="Wang H."/>
            <person name="Wang A."/>
            <person name="Jiang F."/>
            <person name="Liu H."/>
            <person name="Zhao H."/>
            <person name="Xu D."/>
            <person name="Zhang Y."/>
        </authorList>
    </citation>
    <scope>NUCLEOTIDE SEQUENCE [LARGE SCALE GENOMIC DNA]</scope>
    <source>
        <strain evidence="2">cv. Punajuju</strain>
        <tissue evidence="1">Leaves</tissue>
    </source>
</reference>
<organism evidence="1 2">
    <name type="scientific">Cichorium intybus</name>
    <name type="common">Chicory</name>
    <dbReference type="NCBI Taxonomy" id="13427"/>
    <lineage>
        <taxon>Eukaryota</taxon>
        <taxon>Viridiplantae</taxon>
        <taxon>Streptophyta</taxon>
        <taxon>Embryophyta</taxon>
        <taxon>Tracheophyta</taxon>
        <taxon>Spermatophyta</taxon>
        <taxon>Magnoliopsida</taxon>
        <taxon>eudicotyledons</taxon>
        <taxon>Gunneridae</taxon>
        <taxon>Pentapetalae</taxon>
        <taxon>asterids</taxon>
        <taxon>campanulids</taxon>
        <taxon>Asterales</taxon>
        <taxon>Asteraceae</taxon>
        <taxon>Cichorioideae</taxon>
        <taxon>Cichorieae</taxon>
        <taxon>Cichoriinae</taxon>
        <taxon>Cichorium</taxon>
    </lineage>
</organism>
<reference evidence="2" key="1">
    <citation type="journal article" date="2022" name="Mol. Ecol. Resour.">
        <title>The genomes of chicory, endive, great burdock and yacon provide insights into Asteraceae palaeo-polyploidization history and plant inulin production.</title>
        <authorList>
            <person name="Fan W."/>
            <person name="Wang S."/>
            <person name="Wang H."/>
            <person name="Wang A."/>
            <person name="Jiang F."/>
            <person name="Liu H."/>
            <person name="Zhao H."/>
            <person name="Xu D."/>
            <person name="Zhang Y."/>
        </authorList>
    </citation>
    <scope>NUCLEOTIDE SEQUENCE [LARGE SCALE GENOMIC DNA]</scope>
    <source>
        <strain evidence="2">cv. Punajuju</strain>
    </source>
</reference>
<evidence type="ECO:0000313" key="2">
    <source>
        <dbReference type="Proteomes" id="UP001055811"/>
    </source>
</evidence>
<keyword evidence="2" id="KW-1185">Reference proteome</keyword>
<accession>A0ACB8YXS4</accession>
<protein>
    <submittedName>
        <fullName evidence="1">Uncharacterized protein</fullName>
    </submittedName>
</protein>
<proteinExistence type="predicted"/>
<evidence type="ECO:0000313" key="1">
    <source>
        <dbReference type="EMBL" id="KAI3690317.1"/>
    </source>
</evidence>
<sequence>MEKYFNKVTPPGSTSLISSKRKTPYVSTSTEDNVHSHVPVFQSTSNFTMPNNIVDLDNLPCDPADRPRILSYNVNQRDEIRRRYWLKGPNQPSGHILPQTTIGNKQRCFISAWFSQYGNWLEYSVKTDKAFCLCCYLFRDHIEQQAGNDAFVTEGFNSWNKTERLLSHVGAVNSFHNRALKKCEDLVKQQQSIPVAFHKHSESAKKEYRIRLNASVEVCRHLLNGSLPFRGHDESATSLHRGQFLETLKLIRKFSSEVREVTLENAPGNNQVIAPKIQKHIAYCFSQEILKAVFDGLGKDVFALLVDESNDVSKKEQMAVVLRYVDGFGLVKERFIGVVHVTDTSSKSLKSSIDSLFAQHGLSMEQIRGQGYDGASNMRGEFNGLKALILKDNASAFYIHCFAHQLQLVVVAVARNHNGVGNFFEMLSLVMNVVCASCQRKDMIREGYKKIVQEAIGNNEIETGKGLNQELSLIRAGDTRWGSHYKTISSLVSLFPEVLKVLEYVEKEGKNNFSRNQAHGVTLYFETFDFVFYLHFMLRILELTNMLSQALQKKDQGIIEAVSLIQITKKKLQSFRDDGFEGLLEEVHVFCEKYEIEEVDMEAKYARNRRQNTDINNQHHYKVDTFIMVLDMQLEEFRDRFSELIKLSMLYPNDFTEVERRNLAQQLDFFYDVVKEDDRFANLNGISDLSRVMVETRKHISYYLVYRLVKLALVLPVATATVERCFSAMKLVKSDLRNRIANDFLNANNLWAGLLDQPATGDNKG</sequence>
<dbReference type="Proteomes" id="UP001055811">
    <property type="component" value="Linkage Group LG09"/>
</dbReference>
<dbReference type="EMBL" id="CM042017">
    <property type="protein sequence ID" value="KAI3690317.1"/>
    <property type="molecule type" value="Genomic_DNA"/>
</dbReference>
<comment type="caution">
    <text evidence="1">The sequence shown here is derived from an EMBL/GenBank/DDBJ whole genome shotgun (WGS) entry which is preliminary data.</text>
</comment>